<keyword evidence="3" id="KW-1185">Reference proteome</keyword>
<feature type="signal peptide" evidence="1">
    <location>
        <begin position="1"/>
        <end position="24"/>
    </location>
</feature>
<protein>
    <submittedName>
        <fullName evidence="2">Uncharacterized protein</fullName>
    </submittedName>
</protein>
<dbReference type="KEGG" id="salm:D0Y50_12235"/>
<dbReference type="AlphaFoldDB" id="A0A346NNE3"/>
<evidence type="ECO:0000313" key="2">
    <source>
        <dbReference type="EMBL" id="AXR07050.1"/>
    </source>
</evidence>
<organism evidence="2 3">
    <name type="scientific">Salinimonas sediminis</name>
    <dbReference type="NCBI Taxonomy" id="2303538"/>
    <lineage>
        <taxon>Bacteria</taxon>
        <taxon>Pseudomonadati</taxon>
        <taxon>Pseudomonadota</taxon>
        <taxon>Gammaproteobacteria</taxon>
        <taxon>Alteromonadales</taxon>
        <taxon>Alteromonadaceae</taxon>
        <taxon>Alteromonas/Salinimonas group</taxon>
        <taxon>Salinimonas</taxon>
    </lineage>
</organism>
<sequence>MEIIVNMRKLILGIFTLASAQAVANQCDEPAKWAMATYAQVAYSDNPQQRHRTLTLWRKPNNVAHQYPQLEITQAWQSVRPDTVKPIRYFDAHERAIEYQPGELIHGKRDTNWSEHNQLISDTLLRSMRLTHQDGIGCDKVEHYVLNHRDGSIKVAWLAQKKLVKTMVIENNTRREEFTLQHIHHNKAAISAFFEHRDKYKSTDYADIGDDHTDPFLTNMVHQGFIEAGASGFYQANGEPLPTVHAH</sequence>
<name>A0A346NNE3_9ALTE</name>
<reference evidence="2 3" key="1">
    <citation type="submission" date="2018-08" db="EMBL/GenBank/DDBJ databases">
        <title>Salinimonas sediminis sp. nov., a piezophilic bacterium isolated from a deep-sea sediment sample from the New Britain Trench.</title>
        <authorList>
            <person name="Cao J."/>
        </authorList>
    </citation>
    <scope>NUCLEOTIDE SEQUENCE [LARGE SCALE GENOMIC DNA]</scope>
    <source>
        <strain evidence="2 3">N102</strain>
    </source>
</reference>
<accession>A0A346NNE3</accession>
<dbReference type="Proteomes" id="UP000262073">
    <property type="component" value="Chromosome"/>
</dbReference>
<evidence type="ECO:0000256" key="1">
    <source>
        <dbReference type="SAM" id="SignalP"/>
    </source>
</evidence>
<dbReference type="EMBL" id="CP031769">
    <property type="protein sequence ID" value="AXR07050.1"/>
    <property type="molecule type" value="Genomic_DNA"/>
</dbReference>
<evidence type="ECO:0000313" key="3">
    <source>
        <dbReference type="Proteomes" id="UP000262073"/>
    </source>
</evidence>
<proteinExistence type="predicted"/>
<keyword evidence="1" id="KW-0732">Signal</keyword>
<gene>
    <name evidence="2" type="ORF">D0Y50_12235</name>
</gene>
<feature type="chain" id="PRO_5016748588" evidence="1">
    <location>
        <begin position="25"/>
        <end position="247"/>
    </location>
</feature>